<comment type="caution">
    <text evidence="2">The sequence shown here is derived from an EMBL/GenBank/DDBJ whole genome shotgun (WGS) entry which is preliminary data.</text>
</comment>
<protein>
    <submittedName>
        <fullName evidence="2">Uncharacterized protein</fullName>
    </submittedName>
</protein>
<evidence type="ECO:0000313" key="3">
    <source>
        <dbReference type="Proteomes" id="UP001516023"/>
    </source>
</evidence>
<accession>A0ABD3PCG4</accession>
<reference evidence="2 3" key="1">
    <citation type="journal article" date="2020" name="G3 (Bethesda)">
        <title>Improved Reference Genome for Cyclotella cryptica CCMP332, a Model for Cell Wall Morphogenesis, Salinity Adaptation, and Lipid Production in Diatoms (Bacillariophyta).</title>
        <authorList>
            <person name="Roberts W.R."/>
            <person name="Downey K.M."/>
            <person name="Ruck E.C."/>
            <person name="Traller J.C."/>
            <person name="Alverson A.J."/>
        </authorList>
    </citation>
    <scope>NUCLEOTIDE SEQUENCE [LARGE SCALE GENOMIC DNA]</scope>
    <source>
        <strain evidence="2 3">CCMP332</strain>
    </source>
</reference>
<dbReference type="Proteomes" id="UP001516023">
    <property type="component" value="Unassembled WGS sequence"/>
</dbReference>
<dbReference type="AlphaFoldDB" id="A0ABD3PCG4"/>
<gene>
    <name evidence="2" type="ORF">HJC23_008292</name>
</gene>
<evidence type="ECO:0000313" key="2">
    <source>
        <dbReference type="EMBL" id="KAL3785482.1"/>
    </source>
</evidence>
<dbReference type="EMBL" id="JABMIG020000214">
    <property type="protein sequence ID" value="KAL3785482.1"/>
    <property type="molecule type" value="Genomic_DNA"/>
</dbReference>
<organism evidence="2 3">
    <name type="scientific">Cyclotella cryptica</name>
    <dbReference type="NCBI Taxonomy" id="29204"/>
    <lineage>
        <taxon>Eukaryota</taxon>
        <taxon>Sar</taxon>
        <taxon>Stramenopiles</taxon>
        <taxon>Ochrophyta</taxon>
        <taxon>Bacillariophyta</taxon>
        <taxon>Coscinodiscophyceae</taxon>
        <taxon>Thalassiosirophycidae</taxon>
        <taxon>Stephanodiscales</taxon>
        <taxon>Stephanodiscaceae</taxon>
        <taxon>Cyclotella</taxon>
    </lineage>
</organism>
<evidence type="ECO:0000256" key="1">
    <source>
        <dbReference type="SAM" id="MobiDB-lite"/>
    </source>
</evidence>
<sequence length="136" mass="15002">MVCVRTGAPIFEIESRGKSRGVQPRGIRPSASSDGTETVGDCSRLNDPFEHGQLKHPDRKAVTIDLVFLSFAYHRISRAEEAFVGCGVFKRSDLCIPALECFWCYNPTGANISTGECMEFDAWIDSCPNAILRDIA</sequence>
<keyword evidence="3" id="KW-1185">Reference proteome</keyword>
<proteinExistence type="predicted"/>
<feature type="region of interest" description="Disordered" evidence="1">
    <location>
        <begin position="17"/>
        <end position="40"/>
    </location>
</feature>
<name>A0ABD3PCG4_9STRA</name>